<dbReference type="STRING" id="415747.SAMN03097708_01202"/>
<comment type="subcellular location">
    <subcellularLocation>
        <location evidence="6 8">Cytoplasm</location>
    </subcellularLocation>
</comment>
<dbReference type="PROSITE" id="PS01127">
    <property type="entry name" value="EF_TS_2"/>
    <property type="match status" value="1"/>
</dbReference>
<comment type="function">
    <text evidence="6 7">Associates with the EF-Tu.GDP complex and induces the exchange of GDP to GTP. It remains bound to the aminoacyl-tRNA.EF-Tu.GTP complex up to the GTP hydrolysis stage on the ribosome.</text>
</comment>
<keyword evidence="3 6" id="KW-0963">Cytoplasm</keyword>
<evidence type="ECO:0000256" key="4">
    <source>
        <dbReference type="ARBA" id="ARBA00022768"/>
    </source>
</evidence>
<accession>A0A1G5Q334</accession>
<evidence type="ECO:0000256" key="8">
    <source>
        <dbReference type="RuleBase" id="RU000643"/>
    </source>
</evidence>
<evidence type="ECO:0000256" key="2">
    <source>
        <dbReference type="ARBA" id="ARBA00016956"/>
    </source>
</evidence>
<dbReference type="InterPro" id="IPR036402">
    <property type="entry name" value="EF-Ts_dimer_sf"/>
</dbReference>
<dbReference type="GO" id="GO:0003746">
    <property type="term" value="F:translation elongation factor activity"/>
    <property type="evidence" value="ECO:0007669"/>
    <property type="project" value="UniProtKB-UniRule"/>
</dbReference>
<dbReference type="NCBIfam" id="TIGR00116">
    <property type="entry name" value="tsf"/>
    <property type="match status" value="1"/>
</dbReference>
<name>A0A1G5Q334_9GAMM</name>
<evidence type="ECO:0000256" key="5">
    <source>
        <dbReference type="ARBA" id="ARBA00022917"/>
    </source>
</evidence>
<dbReference type="PANTHER" id="PTHR11741:SF0">
    <property type="entry name" value="ELONGATION FACTOR TS, MITOCHONDRIAL"/>
    <property type="match status" value="1"/>
</dbReference>
<dbReference type="FunFam" id="1.10.8.10:FF:000001">
    <property type="entry name" value="Elongation factor Ts"/>
    <property type="match status" value="1"/>
</dbReference>
<dbReference type="RefSeq" id="WP_092993943.1">
    <property type="nucleotide sequence ID" value="NZ_FMWD01000003.1"/>
</dbReference>
<comment type="similarity">
    <text evidence="1 6 7">Belongs to the EF-Ts family.</text>
</comment>
<dbReference type="PROSITE" id="PS01126">
    <property type="entry name" value="EF_TS_1"/>
    <property type="match status" value="1"/>
</dbReference>
<reference evidence="10 11" key="1">
    <citation type="submission" date="2016-10" db="EMBL/GenBank/DDBJ databases">
        <authorList>
            <person name="de Groot N.N."/>
        </authorList>
    </citation>
    <scope>NUCLEOTIDE SEQUENCE [LARGE SCALE GENOMIC DNA]</scope>
    <source>
        <strain evidence="10 11">HLD2</strain>
    </source>
</reference>
<dbReference type="SUPFAM" id="SSF54713">
    <property type="entry name" value="Elongation factor Ts (EF-Ts), dimerisation domain"/>
    <property type="match status" value="2"/>
</dbReference>
<dbReference type="InterPro" id="IPR018101">
    <property type="entry name" value="Transl_elong_Ts_CS"/>
</dbReference>
<evidence type="ECO:0000256" key="6">
    <source>
        <dbReference type="HAMAP-Rule" id="MF_00050"/>
    </source>
</evidence>
<keyword evidence="5 6" id="KW-0648">Protein biosynthesis</keyword>
<dbReference type="OrthoDB" id="9808348at2"/>
<keyword evidence="11" id="KW-1185">Reference proteome</keyword>
<evidence type="ECO:0000256" key="3">
    <source>
        <dbReference type="ARBA" id="ARBA00022490"/>
    </source>
</evidence>
<evidence type="ECO:0000256" key="1">
    <source>
        <dbReference type="ARBA" id="ARBA00005532"/>
    </source>
</evidence>
<evidence type="ECO:0000259" key="9">
    <source>
        <dbReference type="Pfam" id="PF00889"/>
    </source>
</evidence>
<evidence type="ECO:0000313" key="10">
    <source>
        <dbReference type="EMBL" id="SCZ55801.1"/>
    </source>
</evidence>
<sequence length="294" mass="31852">MAITAAQVKELRERTGAGMMECKKALVETGGDIDAAIEHMRKTGLAKADKKAGRTAAEGLITVKSSDDGKQAAMVEINCETDFVAKNEDFQAFANAVAERVLASDPDDLEALLAMPLKDGDDTNVGDATKTLIAKLGENMAVRRFASFKTSGILASYLHGSRIGVVTELEGGDKELARDLAMHIAASKPQYISADDVPSEMIEKEREIFMAQAAESGKPQEIIEKMVEGRVKKALKEITLLGQPFVKDPDTMVEKLLKDKGAKVVSFRRFEVGEGIEKKVDNFVEEVMAQARGT</sequence>
<dbReference type="Gene3D" id="1.10.286.20">
    <property type="match status" value="1"/>
</dbReference>
<feature type="region of interest" description="Involved in Mg(2+) ion dislocation from EF-Tu" evidence="6">
    <location>
        <begin position="81"/>
        <end position="84"/>
    </location>
</feature>
<dbReference type="FunFam" id="1.10.286.20:FF:000001">
    <property type="entry name" value="Elongation factor Ts"/>
    <property type="match status" value="1"/>
</dbReference>
<dbReference type="SUPFAM" id="SSF46934">
    <property type="entry name" value="UBA-like"/>
    <property type="match status" value="1"/>
</dbReference>
<feature type="domain" description="Translation elongation factor EFTs/EF1B dimerisation" evidence="9">
    <location>
        <begin position="72"/>
        <end position="274"/>
    </location>
</feature>
<dbReference type="EMBL" id="FMWD01000003">
    <property type="protein sequence ID" value="SCZ55801.1"/>
    <property type="molecule type" value="Genomic_DNA"/>
</dbReference>
<gene>
    <name evidence="6" type="primary">tsf</name>
    <name evidence="10" type="ORF">SAMN03097708_01202</name>
</gene>
<dbReference type="InterPro" id="IPR009060">
    <property type="entry name" value="UBA-like_sf"/>
</dbReference>
<dbReference type="Gene3D" id="1.10.8.10">
    <property type="entry name" value="DNA helicase RuvA subunit, C-terminal domain"/>
    <property type="match status" value="1"/>
</dbReference>
<dbReference type="InterPro" id="IPR001816">
    <property type="entry name" value="Transl_elong_EFTs/EF1B"/>
</dbReference>
<dbReference type="Gene3D" id="3.30.479.20">
    <property type="entry name" value="Elongation factor Ts, dimerisation domain"/>
    <property type="match status" value="2"/>
</dbReference>
<dbReference type="InterPro" id="IPR014039">
    <property type="entry name" value="Transl_elong_EFTs/EF1B_dimer"/>
</dbReference>
<organism evidence="10 11">
    <name type="scientific">Thiohalomonas denitrificans</name>
    <dbReference type="NCBI Taxonomy" id="415747"/>
    <lineage>
        <taxon>Bacteria</taxon>
        <taxon>Pseudomonadati</taxon>
        <taxon>Pseudomonadota</taxon>
        <taxon>Gammaproteobacteria</taxon>
        <taxon>Thiohalomonadales</taxon>
        <taxon>Thiohalomonadaceae</taxon>
        <taxon>Thiohalomonas</taxon>
    </lineage>
</organism>
<evidence type="ECO:0000256" key="7">
    <source>
        <dbReference type="RuleBase" id="RU000642"/>
    </source>
</evidence>
<dbReference type="PANTHER" id="PTHR11741">
    <property type="entry name" value="ELONGATION FACTOR TS"/>
    <property type="match status" value="1"/>
</dbReference>
<dbReference type="CDD" id="cd14275">
    <property type="entry name" value="UBA_EF-Ts"/>
    <property type="match status" value="1"/>
</dbReference>
<dbReference type="AlphaFoldDB" id="A0A1G5Q334"/>
<dbReference type="Proteomes" id="UP000199648">
    <property type="component" value="Unassembled WGS sequence"/>
</dbReference>
<keyword evidence="4 6" id="KW-0251">Elongation factor</keyword>
<evidence type="ECO:0000313" key="11">
    <source>
        <dbReference type="Proteomes" id="UP000199648"/>
    </source>
</evidence>
<proteinExistence type="inferred from homology"/>
<dbReference type="HAMAP" id="MF_00050">
    <property type="entry name" value="EF_Ts"/>
    <property type="match status" value="1"/>
</dbReference>
<dbReference type="GO" id="GO:0005737">
    <property type="term" value="C:cytoplasm"/>
    <property type="evidence" value="ECO:0007669"/>
    <property type="project" value="UniProtKB-SubCell"/>
</dbReference>
<dbReference type="Pfam" id="PF00889">
    <property type="entry name" value="EF_TS"/>
    <property type="match status" value="1"/>
</dbReference>
<protein>
    <recommendedName>
        <fullName evidence="2 6">Elongation factor Ts</fullName>
        <shortName evidence="6">EF-Ts</shortName>
    </recommendedName>
</protein>